<dbReference type="InterPro" id="IPR050093">
    <property type="entry name" value="ABC_SmlMolc_Importer"/>
</dbReference>
<proteinExistence type="predicted"/>
<evidence type="ECO:0000256" key="1">
    <source>
        <dbReference type="ARBA" id="ARBA00022448"/>
    </source>
</evidence>
<dbReference type="PROSITE" id="PS50893">
    <property type="entry name" value="ABC_TRANSPORTER_2"/>
    <property type="match status" value="1"/>
</dbReference>
<sequence length="257" mass="28401">MIKLDKVSKSYDALRVLDDVSLTLAQGCTTAVMGLSGSGKSTLLALIVGLEAPDQGEVRIGDDRMAPASALNLRRRMGYVIQDGGLFPHLTARRNIELMSRELGWRAARRSKRLQELCTLTRFPAEALERYPAELSGGQRQRVSLMRALMLDPPILLLDEPLGALDPMTRARLQEDLKSIFRTLKKTVVIVTHDVSEAAFLGDTIVFLHQGRVLQQGSFRDLIAAPADPFITEFIRAQASRLATLREIASTLREPAP</sequence>
<dbReference type="Gene3D" id="3.40.50.300">
    <property type="entry name" value="P-loop containing nucleotide triphosphate hydrolases"/>
    <property type="match status" value="1"/>
</dbReference>
<evidence type="ECO:0000259" key="4">
    <source>
        <dbReference type="PROSITE" id="PS50893"/>
    </source>
</evidence>
<dbReference type="RefSeq" id="WP_085772365.1">
    <property type="nucleotide sequence ID" value="NZ_AP027149.1"/>
</dbReference>
<dbReference type="InterPro" id="IPR027417">
    <property type="entry name" value="P-loop_NTPase"/>
</dbReference>
<dbReference type="GO" id="GO:0016887">
    <property type="term" value="F:ATP hydrolysis activity"/>
    <property type="evidence" value="ECO:0007669"/>
    <property type="project" value="InterPro"/>
</dbReference>
<dbReference type="Proteomes" id="UP000193978">
    <property type="component" value="Chromosome"/>
</dbReference>
<gene>
    <name evidence="5" type="ORF">B1812_15370</name>
</gene>
<name>A0A1W6MXB8_9HYPH</name>
<accession>A0A1W6MXB8</accession>
<protein>
    <submittedName>
        <fullName evidence="5">ABC transporter ATP-binding protein</fullName>
    </submittedName>
</protein>
<dbReference type="SUPFAM" id="SSF52540">
    <property type="entry name" value="P-loop containing nucleoside triphosphate hydrolases"/>
    <property type="match status" value="1"/>
</dbReference>
<dbReference type="AlphaFoldDB" id="A0A1W6MXB8"/>
<dbReference type="STRING" id="655015.B1812_15370"/>
<organism evidence="5 6">
    <name type="scientific">Methylocystis bryophila</name>
    <dbReference type="NCBI Taxonomy" id="655015"/>
    <lineage>
        <taxon>Bacteria</taxon>
        <taxon>Pseudomonadati</taxon>
        <taxon>Pseudomonadota</taxon>
        <taxon>Alphaproteobacteria</taxon>
        <taxon>Hyphomicrobiales</taxon>
        <taxon>Methylocystaceae</taxon>
        <taxon>Methylocystis</taxon>
    </lineage>
</organism>
<dbReference type="EMBL" id="CP019948">
    <property type="protein sequence ID" value="ARN82238.1"/>
    <property type="molecule type" value="Genomic_DNA"/>
</dbReference>
<dbReference type="PANTHER" id="PTHR42781:SF4">
    <property type="entry name" value="SPERMIDINE_PUTRESCINE IMPORT ATP-BINDING PROTEIN POTA"/>
    <property type="match status" value="1"/>
</dbReference>
<dbReference type="OrthoDB" id="9802264at2"/>
<dbReference type="InterPro" id="IPR003593">
    <property type="entry name" value="AAA+_ATPase"/>
</dbReference>
<dbReference type="SMART" id="SM00382">
    <property type="entry name" value="AAA"/>
    <property type="match status" value="1"/>
</dbReference>
<evidence type="ECO:0000313" key="6">
    <source>
        <dbReference type="Proteomes" id="UP000193978"/>
    </source>
</evidence>
<keyword evidence="2" id="KW-0547">Nucleotide-binding</keyword>
<dbReference type="GO" id="GO:0005524">
    <property type="term" value="F:ATP binding"/>
    <property type="evidence" value="ECO:0007669"/>
    <property type="project" value="UniProtKB-KW"/>
</dbReference>
<evidence type="ECO:0000313" key="5">
    <source>
        <dbReference type="EMBL" id="ARN82238.1"/>
    </source>
</evidence>
<keyword evidence="1" id="KW-0813">Transport</keyword>
<keyword evidence="3 5" id="KW-0067">ATP-binding</keyword>
<feature type="domain" description="ABC transporter" evidence="4">
    <location>
        <begin position="2"/>
        <end position="235"/>
    </location>
</feature>
<evidence type="ECO:0000256" key="3">
    <source>
        <dbReference type="ARBA" id="ARBA00022840"/>
    </source>
</evidence>
<reference evidence="5 6" key="1">
    <citation type="submission" date="2017-02" db="EMBL/GenBank/DDBJ databases">
        <authorList>
            <person name="Peterson S.W."/>
        </authorList>
    </citation>
    <scope>NUCLEOTIDE SEQUENCE [LARGE SCALE GENOMIC DNA]</scope>
    <source>
        <strain evidence="5 6">S285</strain>
    </source>
</reference>
<keyword evidence="6" id="KW-1185">Reference proteome</keyword>
<dbReference type="PANTHER" id="PTHR42781">
    <property type="entry name" value="SPERMIDINE/PUTRESCINE IMPORT ATP-BINDING PROTEIN POTA"/>
    <property type="match status" value="1"/>
</dbReference>
<evidence type="ECO:0000256" key="2">
    <source>
        <dbReference type="ARBA" id="ARBA00022741"/>
    </source>
</evidence>
<dbReference type="Pfam" id="PF00005">
    <property type="entry name" value="ABC_tran"/>
    <property type="match status" value="1"/>
</dbReference>
<dbReference type="KEGG" id="mbry:B1812_15370"/>
<dbReference type="InterPro" id="IPR003439">
    <property type="entry name" value="ABC_transporter-like_ATP-bd"/>
</dbReference>